<dbReference type="Proteomes" id="UP000008372">
    <property type="component" value="Unassembled WGS sequence"/>
</dbReference>
<organism evidence="2 3">
    <name type="scientific">Paraglaciecola agarilytica NO2</name>
    <dbReference type="NCBI Taxonomy" id="1125747"/>
    <lineage>
        <taxon>Bacteria</taxon>
        <taxon>Pseudomonadati</taxon>
        <taxon>Pseudomonadota</taxon>
        <taxon>Gammaproteobacteria</taxon>
        <taxon>Alteromonadales</taxon>
        <taxon>Alteromonadaceae</taxon>
        <taxon>Paraglaciecola</taxon>
    </lineage>
</organism>
<dbReference type="EMBL" id="BAEK01000034">
    <property type="protein sequence ID" value="GAC04997.1"/>
    <property type="molecule type" value="Genomic_DNA"/>
</dbReference>
<keyword evidence="1" id="KW-1133">Transmembrane helix</keyword>
<comment type="caution">
    <text evidence="2">The sequence shown here is derived from an EMBL/GenBank/DDBJ whole genome shotgun (WGS) entry which is preliminary data.</text>
</comment>
<feature type="transmembrane region" description="Helical" evidence="1">
    <location>
        <begin position="22"/>
        <end position="45"/>
    </location>
</feature>
<evidence type="ECO:0000256" key="1">
    <source>
        <dbReference type="SAM" id="Phobius"/>
    </source>
</evidence>
<name>A0ABQ0I6T3_9ALTE</name>
<proteinExistence type="predicted"/>
<keyword evidence="1" id="KW-0472">Membrane</keyword>
<gene>
    <name evidence="2" type="ORF">GAGA_2144</name>
</gene>
<sequence length="48" mass="5506">MCIAVNLVFSIISNNLVEQHGFTGMALMSFNLIHWLFIVLFKIICYSL</sequence>
<keyword evidence="1" id="KW-0812">Transmembrane</keyword>
<accession>A0ABQ0I6T3</accession>
<evidence type="ECO:0000313" key="3">
    <source>
        <dbReference type="Proteomes" id="UP000008372"/>
    </source>
</evidence>
<keyword evidence="3" id="KW-1185">Reference proteome</keyword>
<reference evidence="2 3" key="1">
    <citation type="journal article" date="2014" name="Environ. Microbiol.">
        <title>Comparative genomics of the marine bacterial genus Glaciecola reveals the high degree of genomic diversity and genomic characteristic for cold adaptation.</title>
        <authorList>
            <person name="Qin Q.L."/>
            <person name="Xie B.B."/>
            <person name="Yu Y."/>
            <person name="Shu Y.L."/>
            <person name="Rong J.C."/>
            <person name="Zhang Y.J."/>
            <person name="Zhao D.L."/>
            <person name="Chen X.L."/>
            <person name="Zhang X.Y."/>
            <person name="Chen B."/>
            <person name="Zhou B.C."/>
            <person name="Zhang Y.Z."/>
        </authorList>
    </citation>
    <scope>NUCLEOTIDE SEQUENCE [LARGE SCALE GENOMIC DNA]</scope>
    <source>
        <strain evidence="2 3">NO2</strain>
    </source>
</reference>
<evidence type="ECO:0000313" key="2">
    <source>
        <dbReference type="EMBL" id="GAC04997.1"/>
    </source>
</evidence>
<protein>
    <submittedName>
        <fullName evidence="2">Uncharacterized protein</fullName>
    </submittedName>
</protein>